<accession>A0ACB8CI52</accession>
<comment type="caution">
    <text evidence="1">The sequence shown here is derived from an EMBL/GenBank/DDBJ whole genome shotgun (WGS) entry which is preliminary data.</text>
</comment>
<dbReference type="Proteomes" id="UP000821865">
    <property type="component" value="Chromosome 7"/>
</dbReference>
<dbReference type="EMBL" id="CM023476">
    <property type="protein sequence ID" value="KAH7942463.1"/>
    <property type="molecule type" value="Genomic_DNA"/>
</dbReference>
<keyword evidence="2" id="KW-1185">Reference proteome</keyword>
<sequence>MASYMEISPQCSLCGELATFNHIIWGCPRLQINSMVHRIAGTDFYTCITSTDLRSQLRLGLPVPTWVTPKEGRQATRVTERLALQPKALRAPPWHPLAARPRRKRASSEIAMQGGQRAGAKSRAANPNAVATPSAPRSNKSSGAALKSKIIRASRMPILPKEDMKIVIRPRGKLDISKIGAATVADAILAAAGLSQDELSQDTLCPNLQQNIMVASTPRRENADRYGRIKQILISGKVHELCAYETAPHSTCKGVIRGIPLQDNPATIDGKIVNQKNPLALAAKRIAQTGTVIIAFDGHRRARQQEQLPTPSIVRSSDPRASSSPSVRGRRRSRSRGRSTSRRVSRSRSASRSRPMSHSPARSSSTGRSKSGTGSDSSNRPRSKTPTGGKGKSSLTWADRARGNQTQASNSQDSHDPRLTNELEELRRANDSLRKENAQFKREISRLAAEMAEIYIRRLALTPPAPQPAAMDTAEAPPKTVAVKRRALDDSRGDETVDSFRSSRMPSPTYRQVSLTYKK</sequence>
<evidence type="ECO:0000313" key="1">
    <source>
        <dbReference type="EMBL" id="KAH7942463.1"/>
    </source>
</evidence>
<organism evidence="1 2">
    <name type="scientific">Dermacentor silvarum</name>
    <name type="common">Tick</name>
    <dbReference type="NCBI Taxonomy" id="543639"/>
    <lineage>
        <taxon>Eukaryota</taxon>
        <taxon>Metazoa</taxon>
        <taxon>Ecdysozoa</taxon>
        <taxon>Arthropoda</taxon>
        <taxon>Chelicerata</taxon>
        <taxon>Arachnida</taxon>
        <taxon>Acari</taxon>
        <taxon>Parasitiformes</taxon>
        <taxon>Ixodida</taxon>
        <taxon>Ixodoidea</taxon>
        <taxon>Ixodidae</taxon>
        <taxon>Rhipicephalinae</taxon>
        <taxon>Dermacentor</taxon>
    </lineage>
</organism>
<gene>
    <name evidence="1" type="ORF">HPB49_024428</name>
</gene>
<reference evidence="1" key="1">
    <citation type="submission" date="2020-05" db="EMBL/GenBank/DDBJ databases">
        <title>Large-scale comparative analyses of tick genomes elucidate their genetic diversity and vector capacities.</title>
        <authorList>
            <person name="Jia N."/>
            <person name="Wang J."/>
            <person name="Shi W."/>
            <person name="Du L."/>
            <person name="Sun Y."/>
            <person name="Zhan W."/>
            <person name="Jiang J."/>
            <person name="Wang Q."/>
            <person name="Zhang B."/>
            <person name="Ji P."/>
            <person name="Sakyi L.B."/>
            <person name="Cui X."/>
            <person name="Yuan T."/>
            <person name="Jiang B."/>
            <person name="Yang W."/>
            <person name="Lam T.T.-Y."/>
            <person name="Chang Q."/>
            <person name="Ding S."/>
            <person name="Wang X."/>
            <person name="Zhu J."/>
            <person name="Ruan X."/>
            <person name="Zhao L."/>
            <person name="Wei J."/>
            <person name="Que T."/>
            <person name="Du C."/>
            <person name="Cheng J."/>
            <person name="Dai P."/>
            <person name="Han X."/>
            <person name="Huang E."/>
            <person name="Gao Y."/>
            <person name="Liu J."/>
            <person name="Shao H."/>
            <person name="Ye R."/>
            <person name="Li L."/>
            <person name="Wei W."/>
            <person name="Wang X."/>
            <person name="Wang C."/>
            <person name="Yang T."/>
            <person name="Huo Q."/>
            <person name="Li W."/>
            <person name="Guo W."/>
            <person name="Chen H."/>
            <person name="Zhou L."/>
            <person name="Ni X."/>
            <person name="Tian J."/>
            <person name="Zhou Y."/>
            <person name="Sheng Y."/>
            <person name="Liu T."/>
            <person name="Pan Y."/>
            <person name="Xia L."/>
            <person name="Li J."/>
            <person name="Zhao F."/>
            <person name="Cao W."/>
        </authorList>
    </citation>
    <scope>NUCLEOTIDE SEQUENCE</scope>
    <source>
        <strain evidence="1">Dsil-2018</strain>
    </source>
</reference>
<protein>
    <submittedName>
        <fullName evidence="1">Uncharacterized protein</fullName>
    </submittedName>
</protein>
<proteinExistence type="predicted"/>
<evidence type="ECO:0000313" key="2">
    <source>
        <dbReference type="Proteomes" id="UP000821865"/>
    </source>
</evidence>
<name>A0ACB8CI52_DERSI</name>